<dbReference type="AlphaFoldDB" id="A0A108U7F8"/>
<proteinExistence type="predicted"/>
<comment type="caution">
    <text evidence="2">The sequence shown here is derived from an EMBL/GenBank/DDBJ whole genome shotgun (WGS) entry which is preliminary data.</text>
</comment>
<dbReference type="OrthoDB" id="5296662at2"/>
<sequence>MSGPSYRASVVRRASGFSVIELMIALVLGLLLTMGALSIFLSGRAAFRTTEDLSRVQEAGRIAFELMARDVREAGGNHCASTIRLGNVVTERDNAFWTNWNNSLTGVNGSTAFATPAFGFGSAAGGRVSGTDGLEIHSTEDLGLYVTAPMTAKDSDLTVSAVPSDVKADDVLMVCDFRLASLFKATSVGANAIAHGTGGNCSTGFSRETALLCKDDAAIPDTSWHRYGASATVVRPHLVRWFIGNNDSGSKSLFRAVVDSKGIQSTPDEVAEGVSQMALTYLVNGRTDYQPAASIAAADWVKVKAARVVLTLESERKSGIGNESISRSVTAVLAMRNRNL</sequence>
<keyword evidence="1" id="KW-0812">Transmembrane</keyword>
<protein>
    <submittedName>
        <fullName evidence="2">Type IV fimbrial biogenesis protein PilW</fullName>
    </submittedName>
</protein>
<name>A0A108U7F8_9GAMM</name>
<organism evidence="2 3">
    <name type="scientific">Lysobacter capsici AZ78</name>
    <dbReference type="NCBI Taxonomy" id="1444315"/>
    <lineage>
        <taxon>Bacteria</taxon>
        <taxon>Pseudomonadati</taxon>
        <taxon>Pseudomonadota</taxon>
        <taxon>Gammaproteobacteria</taxon>
        <taxon>Lysobacterales</taxon>
        <taxon>Lysobacteraceae</taxon>
        <taxon>Lysobacter</taxon>
    </lineage>
</organism>
<dbReference type="RefSeq" id="WP_036101840.1">
    <property type="nucleotide sequence ID" value="NZ_JAJA02000001.1"/>
</dbReference>
<gene>
    <name evidence="2" type="ORF">AZ78_1506</name>
</gene>
<dbReference type="EMBL" id="JAJA02000001">
    <property type="protein sequence ID" value="KWS03957.1"/>
    <property type="molecule type" value="Genomic_DNA"/>
</dbReference>
<evidence type="ECO:0000313" key="2">
    <source>
        <dbReference type="EMBL" id="KWS03957.1"/>
    </source>
</evidence>
<dbReference type="InterPro" id="IPR032092">
    <property type="entry name" value="PilW"/>
</dbReference>
<reference evidence="2 3" key="1">
    <citation type="journal article" date="2014" name="Genome Announc.">
        <title>Draft Genome Sequence of Lysobacter capsici AZ78, a Bacterium Antagonistic to Plant-Pathogenic Oomycetes.</title>
        <authorList>
            <person name="Puopolo G."/>
            <person name="Sonego P."/>
            <person name="Engelen K."/>
            <person name="Pertot I."/>
        </authorList>
    </citation>
    <scope>NUCLEOTIDE SEQUENCE [LARGE SCALE GENOMIC DNA]</scope>
    <source>
        <strain evidence="2 3">AZ78</strain>
    </source>
</reference>
<dbReference type="Pfam" id="PF16074">
    <property type="entry name" value="PilW"/>
    <property type="match status" value="1"/>
</dbReference>
<dbReference type="Proteomes" id="UP000023435">
    <property type="component" value="Unassembled WGS sequence"/>
</dbReference>
<evidence type="ECO:0000256" key="1">
    <source>
        <dbReference type="SAM" id="Phobius"/>
    </source>
</evidence>
<dbReference type="GO" id="GO:0043683">
    <property type="term" value="P:type IV pilus assembly"/>
    <property type="evidence" value="ECO:0007669"/>
    <property type="project" value="InterPro"/>
</dbReference>
<evidence type="ECO:0000313" key="3">
    <source>
        <dbReference type="Proteomes" id="UP000023435"/>
    </source>
</evidence>
<keyword evidence="1" id="KW-0472">Membrane</keyword>
<keyword evidence="1" id="KW-1133">Transmembrane helix</keyword>
<accession>A0A108U7F8</accession>
<keyword evidence="3" id="KW-1185">Reference proteome</keyword>
<feature type="transmembrane region" description="Helical" evidence="1">
    <location>
        <begin position="20"/>
        <end position="41"/>
    </location>
</feature>